<feature type="signal peptide" evidence="3">
    <location>
        <begin position="1"/>
        <end position="16"/>
    </location>
</feature>
<dbReference type="EMBL" id="CAMXCT020003024">
    <property type="protein sequence ID" value="CAL1155398.1"/>
    <property type="molecule type" value="Genomic_DNA"/>
</dbReference>
<dbReference type="EMBL" id="CAMXCT010003024">
    <property type="protein sequence ID" value="CAI4002023.1"/>
    <property type="molecule type" value="Genomic_DNA"/>
</dbReference>
<evidence type="ECO:0000313" key="4">
    <source>
        <dbReference type="EMBL" id="CAI4002023.1"/>
    </source>
</evidence>
<keyword evidence="2" id="KW-1133">Transmembrane helix</keyword>
<keyword evidence="1" id="KW-0175">Coiled coil</keyword>
<proteinExistence type="predicted"/>
<gene>
    <name evidence="4" type="ORF">C1SCF055_LOCUS28010</name>
</gene>
<reference evidence="4" key="1">
    <citation type="submission" date="2022-10" db="EMBL/GenBank/DDBJ databases">
        <authorList>
            <person name="Chen Y."/>
            <person name="Dougan E. K."/>
            <person name="Chan C."/>
            <person name="Rhodes N."/>
            <person name="Thang M."/>
        </authorList>
    </citation>
    <scope>NUCLEOTIDE SEQUENCE</scope>
</reference>
<dbReference type="Proteomes" id="UP001152797">
    <property type="component" value="Unassembled WGS sequence"/>
</dbReference>
<reference evidence="5" key="2">
    <citation type="submission" date="2024-04" db="EMBL/GenBank/DDBJ databases">
        <authorList>
            <person name="Chen Y."/>
            <person name="Shah S."/>
            <person name="Dougan E. K."/>
            <person name="Thang M."/>
            <person name="Chan C."/>
        </authorList>
    </citation>
    <scope>NUCLEOTIDE SEQUENCE [LARGE SCALE GENOMIC DNA]</scope>
</reference>
<accession>A0A9P1D405</accession>
<name>A0A9P1D405_9DINO</name>
<protein>
    <submittedName>
        <fullName evidence="4">Uncharacterized protein</fullName>
    </submittedName>
</protein>
<keyword evidence="6" id="KW-1185">Reference proteome</keyword>
<keyword evidence="2" id="KW-0472">Membrane</keyword>
<keyword evidence="3" id="KW-0732">Signal</keyword>
<sequence>MWRIIATLCLTAVAEFTPEQLDKMSSSIQTTADQLQDKVVSLSKEINPLTVKITNIPTQLLGASDEEKAEIQKGYEATMTKICGIMDSLRKVQAEVQKDSADAKDTVAKIQAQATDMAGDLEKLKDGPTMQHYLGKFQKAIGTLDSAATSAATYTMTSMCETKDEAASRLYLQMAPVSSVKFHIPSALLGALGAAVLGAALVIFRTKSARSPLALMEEGVACQQKVLQRNTQMIFLGHHAAPEAFCTAISNIGRSAVDQQLQEACAMRSSWEVSTENSRLSHDLRAARSQLEEGEIEAAWQEEVEFWKEEVSRLEAEVLALRQRRAEAEAKAQLKVGKESTVVALSGAEQQLAELESEQASCEAACEKAERQNAKLRHSLKQNSSLERGGAARLFVSALPALDAAAVEAARTALHAHMQKKLSGPKS</sequence>
<evidence type="ECO:0000313" key="6">
    <source>
        <dbReference type="Proteomes" id="UP001152797"/>
    </source>
</evidence>
<dbReference type="EMBL" id="CAMXCT030003024">
    <property type="protein sequence ID" value="CAL4789335.1"/>
    <property type="molecule type" value="Genomic_DNA"/>
</dbReference>
<feature type="coiled-coil region" evidence="1">
    <location>
        <begin position="277"/>
        <end position="372"/>
    </location>
</feature>
<organism evidence="4">
    <name type="scientific">Cladocopium goreaui</name>
    <dbReference type="NCBI Taxonomy" id="2562237"/>
    <lineage>
        <taxon>Eukaryota</taxon>
        <taxon>Sar</taxon>
        <taxon>Alveolata</taxon>
        <taxon>Dinophyceae</taxon>
        <taxon>Suessiales</taxon>
        <taxon>Symbiodiniaceae</taxon>
        <taxon>Cladocopium</taxon>
    </lineage>
</organism>
<evidence type="ECO:0000256" key="2">
    <source>
        <dbReference type="SAM" id="Phobius"/>
    </source>
</evidence>
<feature type="transmembrane region" description="Helical" evidence="2">
    <location>
        <begin position="182"/>
        <end position="204"/>
    </location>
</feature>
<evidence type="ECO:0000313" key="5">
    <source>
        <dbReference type="EMBL" id="CAL1155398.1"/>
    </source>
</evidence>
<keyword evidence="2" id="KW-0812">Transmembrane</keyword>
<evidence type="ECO:0000256" key="1">
    <source>
        <dbReference type="SAM" id="Coils"/>
    </source>
</evidence>
<feature type="chain" id="PRO_5043270987" evidence="3">
    <location>
        <begin position="17"/>
        <end position="427"/>
    </location>
</feature>
<dbReference type="AlphaFoldDB" id="A0A9P1D405"/>
<evidence type="ECO:0000256" key="3">
    <source>
        <dbReference type="SAM" id="SignalP"/>
    </source>
</evidence>
<comment type="caution">
    <text evidence="4">The sequence shown here is derived from an EMBL/GenBank/DDBJ whole genome shotgun (WGS) entry which is preliminary data.</text>
</comment>